<evidence type="ECO:0000256" key="1">
    <source>
        <dbReference type="SAM" id="MobiDB-lite"/>
    </source>
</evidence>
<proteinExistence type="predicted"/>
<name>A0A0A0L1C8_CUCSA</name>
<organism evidence="2 3">
    <name type="scientific">Cucumis sativus</name>
    <name type="common">Cucumber</name>
    <dbReference type="NCBI Taxonomy" id="3659"/>
    <lineage>
        <taxon>Eukaryota</taxon>
        <taxon>Viridiplantae</taxon>
        <taxon>Streptophyta</taxon>
        <taxon>Embryophyta</taxon>
        <taxon>Tracheophyta</taxon>
        <taxon>Spermatophyta</taxon>
        <taxon>Magnoliopsida</taxon>
        <taxon>eudicotyledons</taxon>
        <taxon>Gunneridae</taxon>
        <taxon>Pentapetalae</taxon>
        <taxon>rosids</taxon>
        <taxon>fabids</taxon>
        <taxon>Cucurbitales</taxon>
        <taxon>Cucurbitaceae</taxon>
        <taxon>Benincaseae</taxon>
        <taxon>Cucumis</taxon>
    </lineage>
</organism>
<reference evidence="2 3" key="2">
    <citation type="journal article" date="2009" name="PLoS ONE">
        <title>An integrated genetic and cytogenetic map of the cucumber genome.</title>
        <authorList>
            <person name="Ren Y."/>
            <person name="Zhang Z."/>
            <person name="Liu J."/>
            <person name="Staub J.E."/>
            <person name="Han Y."/>
            <person name="Cheng Z."/>
            <person name="Li X."/>
            <person name="Lu J."/>
            <person name="Miao H."/>
            <person name="Kang H."/>
            <person name="Xie B."/>
            <person name="Gu X."/>
            <person name="Wang X."/>
            <person name="Du Y."/>
            <person name="Jin W."/>
            <person name="Huang S."/>
        </authorList>
    </citation>
    <scope>NUCLEOTIDE SEQUENCE [LARGE SCALE GENOMIC DNA]</scope>
    <source>
        <strain evidence="3">cv. 9930</strain>
    </source>
</reference>
<keyword evidence="3" id="KW-1185">Reference proteome</keyword>
<sequence>MTPPHLFSIFHPFSSPIINPNLNFTHTFPLPLRPQTLHFISNSSSSPPPPPSPPPPDPIPEKRSIVVATGELVVATGELFLGMPVRLIKHSSDQTSNFVSMFDNRSGNVYMYV</sequence>
<evidence type="ECO:0000313" key="3">
    <source>
        <dbReference type="Proteomes" id="UP000029981"/>
    </source>
</evidence>
<reference evidence="2 3" key="1">
    <citation type="journal article" date="2009" name="Nat. Genet.">
        <title>The genome of the cucumber, Cucumis sativus L.</title>
        <authorList>
            <person name="Huang S."/>
            <person name="Li R."/>
            <person name="Zhang Z."/>
            <person name="Li L."/>
            <person name="Gu X."/>
            <person name="Fan W."/>
            <person name="Lucas W.J."/>
            <person name="Wang X."/>
            <person name="Xie B."/>
            <person name="Ni P."/>
            <person name="Ren Y."/>
            <person name="Zhu H."/>
            <person name="Li J."/>
            <person name="Lin K."/>
            <person name="Jin W."/>
            <person name="Fei Z."/>
            <person name="Li G."/>
            <person name="Staub J."/>
            <person name="Kilian A."/>
            <person name="van der Vossen E.A."/>
            <person name="Wu Y."/>
            <person name="Guo J."/>
            <person name="He J."/>
            <person name="Jia Z."/>
            <person name="Ren Y."/>
            <person name="Tian G."/>
            <person name="Lu Y."/>
            <person name="Ruan J."/>
            <person name="Qian W."/>
            <person name="Wang M."/>
            <person name="Huang Q."/>
            <person name="Li B."/>
            <person name="Xuan Z."/>
            <person name="Cao J."/>
            <person name="Asan"/>
            <person name="Wu Z."/>
            <person name="Zhang J."/>
            <person name="Cai Q."/>
            <person name="Bai Y."/>
            <person name="Zhao B."/>
            <person name="Han Y."/>
            <person name="Li Y."/>
            <person name="Li X."/>
            <person name="Wang S."/>
            <person name="Shi Q."/>
            <person name="Liu S."/>
            <person name="Cho W.K."/>
            <person name="Kim J.Y."/>
            <person name="Xu Y."/>
            <person name="Heller-Uszynska K."/>
            <person name="Miao H."/>
            <person name="Cheng Z."/>
            <person name="Zhang S."/>
            <person name="Wu J."/>
            <person name="Yang Y."/>
            <person name="Kang H."/>
            <person name="Li M."/>
            <person name="Liang H."/>
            <person name="Ren X."/>
            <person name="Shi Z."/>
            <person name="Wen M."/>
            <person name="Jian M."/>
            <person name="Yang H."/>
            <person name="Zhang G."/>
            <person name="Yang Z."/>
            <person name="Chen R."/>
            <person name="Liu S."/>
            <person name="Li J."/>
            <person name="Ma L."/>
            <person name="Liu H."/>
            <person name="Zhou Y."/>
            <person name="Zhao J."/>
            <person name="Fang X."/>
            <person name="Li G."/>
            <person name="Fang L."/>
            <person name="Li Y."/>
            <person name="Liu D."/>
            <person name="Zheng H."/>
            <person name="Zhang Y."/>
            <person name="Qin N."/>
            <person name="Li Z."/>
            <person name="Yang G."/>
            <person name="Yang S."/>
            <person name="Bolund L."/>
            <person name="Kristiansen K."/>
            <person name="Zheng H."/>
            <person name="Li S."/>
            <person name="Zhang X."/>
            <person name="Yang H."/>
            <person name="Wang J."/>
            <person name="Sun R."/>
            <person name="Zhang B."/>
            <person name="Jiang S."/>
            <person name="Wang J."/>
            <person name="Du Y."/>
            <person name="Li S."/>
        </authorList>
    </citation>
    <scope>NUCLEOTIDE SEQUENCE [LARGE SCALE GENOMIC DNA]</scope>
    <source>
        <strain evidence="3">cv. 9930</strain>
    </source>
</reference>
<reference evidence="2 3" key="4">
    <citation type="journal article" date="2011" name="BMC Genomics">
        <title>RNA-Seq improves annotation of protein-coding genes in the cucumber genome.</title>
        <authorList>
            <person name="Li Z."/>
            <person name="Zhang Z."/>
            <person name="Yan P."/>
            <person name="Huang S."/>
            <person name="Fei Z."/>
            <person name="Lin K."/>
        </authorList>
    </citation>
    <scope>NUCLEOTIDE SEQUENCE [LARGE SCALE GENOMIC DNA]</scope>
    <source>
        <strain evidence="3">cv. 9930</strain>
    </source>
</reference>
<feature type="region of interest" description="Disordered" evidence="1">
    <location>
        <begin position="37"/>
        <end position="62"/>
    </location>
</feature>
<dbReference type="Proteomes" id="UP000029981">
    <property type="component" value="Chromosome 4"/>
</dbReference>
<dbReference type="EMBL" id="CM002925">
    <property type="protein sequence ID" value="KGN53941.1"/>
    <property type="molecule type" value="Genomic_DNA"/>
</dbReference>
<dbReference type="AlphaFoldDB" id="A0A0A0L1C8"/>
<accession>A0A0A0L1C8</accession>
<feature type="compositionally biased region" description="Pro residues" evidence="1">
    <location>
        <begin position="46"/>
        <end position="58"/>
    </location>
</feature>
<dbReference type="Gramene" id="KGN53941">
    <property type="protein sequence ID" value="KGN53941"/>
    <property type="gene ID" value="Csa_4G192130"/>
</dbReference>
<gene>
    <name evidence="2" type="ORF">Csa_4G192130</name>
</gene>
<evidence type="ECO:0000313" key="2">
    <source>
        <dbReference type="EMBL" id="KGN53941.1"/>
    </source>
</evidence>
<protein>
    <submittedName>
        <fullName evidence="2">Uncharacterized protein</fullName>
    </submittedName>
</protein>
<dbReference type="STRING" id="3659.A0A0A0L1C8"/>
<reference evidence="2 3" key="3">
    <citation type="journal article" date="2010" name="BMC Genomics">
        <title>Transcriptome sequencing and comparative analysis of cucumber flowers with different sex types.</title>
        <authorList>
            <person name="Guo S."/>
            <person name="Zheng Y."/>
            <person name="Joung J.G."/>
            <person name="Liu S."/>
            <person name="Zhang Z."/>
            <person name="Crasta O.R."/>
            <person name="Sobral B.W."/>
            <person name="Xu Y."/>
            <person name="Huang S."/>
            <person name="Fei Z."/>
        </authorList>
    </citation>
    <scope>NUCLEOTIDE SEQUENCE [LARGE SCALE GENOMIC DNA]</scope>
    <source>
        <strain evidence="3">cv. 9930</strain>
    </source>
</reference>